<feature type="transmembrane region" description="Helical" evidence="2">
    <location>
        <begin position="556"/>
        <end position="573"/>
    </location>
</feature>
<dbReference type="Pfam" id="PF23226">
    <property type="entry name" value="Exo_endo_phos_PGAP2IP"/>
    <property type="match status" value="1"/>
</dbReference>
<dbReference type="AlphaFoldDB" id="A0A2N5VYQ4"/>
<dbReference type="EMBL" id="PGCJ01000036">
    <property type="protein sequence ID" value="PLW55129.1"/>
    <property type="molecule type" value="Genomic_DNA"/>
</dbReference>
<dbReference type="Pfam" id="PF10277">
    <property type="entry name" value="Frag1"/>
    <property type="match status" value="1"/>
</dbReference>
<dbReference type="InterPro" id="IPR053911">
    <property type="entry name" value="PGAP2IP_TM_2nd"/>
</dbReference>
<keyword evidence="8" id="KW-1185">Reference proteome</keyword>
<feature type="transmembrane region" description="Helical" evidence="2">
    <location>
        <begin position="171"/>
        <end position="188"/>
    </location>
</feature>
<feature type="domain" description="PGAP2IP C-terminal nuclease-like" evidence="6">
    <location>
        <begin position="747"/>
        <end position="975"/>
    </location>
</feature>
<dbReference type="OrthoDB" id="68581at2759"/>
<evidence type="ECO:0000259" key="4">
    <source>
        <dbReference type="Pfam" id="PF23021"/>
    </source>
</evidence>
<dbReference type="SUPFAM" id="SSF56219">
    <property type="entry name" value="DNase I-like"/>
    <property type="match status" value="1"/>
</dbReference>
<feature type="transmembrane region" description="Helical" evidence="2">
    <location>
        <begin position="513"/>
        <end position="532"/>
    </location>
</feature>
<dbReference type="PROSITE" id="PS51257">
    <property type="entry name" value="PROKAR_LIPOPROTEIN"/>
    <property type="match status" value="1"/>
</dbReference>
<dbReference type="Gene3D" id="3.60.10.10">
    <property type="entry name" value="Endonuclease/exonuclease/phosphatase"/>
    <property type="match status" value="1"/>
</dbReference>
<comment type="caution">
    <text evidence="7">The sequence shown here is derived from an EMBL/GenBank/DDBJ whole genome shotgun (WGS) entry which is preliminary data.</text>
</comment>
<keyword evidence="2" id="KW-0472">Membrane</keyword>
<dbReference type="InterPro" id="IPR057315">
    <property type="entry name" value="Exo_endo_phos_PGAP2IP_C"/>
</dbReference>
<feature type="transmembrane region" description="Helical" evidence="2">
    <location>
        <begin position="108"/>
        <end position="126"/>
    </location>
</feature>
<feature type="transmembrane region" description="Helical" evidence="2">
    <location>
        <begin position="585"/>
        <end position="618"/>
    </location>
</feature>
<dbReference type="STRING" id="200324.A0A2N5VYQ4"/>
<evidence type="ECO:0000256" key="2">
    <source>
        <dbReference type="SAM" id="Phobius"/>
    </source>
</evidence>
<evidence type="ECO:0000313" key="8">
    <source>
        <dbReference type="Proteomes" id="UP000235388"/>
    </source>
</evidence>
<feature type="transmembrane region" description="Helical" evidence="2">
    <location>
        <begin position="133"/>
        <end position="151"/>
    </location>
</feature>
<dbReference type="Proteomes" id="UP000235388">
    <property type="component" value="Unassembled WGS sequence"/>
</dbReference>
<keyword evidence="2" id="KW-0812">Transmembrane</keyword>
<evidence type="ECO:0000259" key="5">
    <source>
        <dbReference type="Pfam" id="PF23022"/>
    </source>
</evidence>
<feature type="transmembrane region" description="Helical" evidence="2">
    <location>
        <begin position="676"/>
        <end position="693"/>
    </location>
</feature>
<keyword evidence="2" id="KW-1133">Transmembrane helix</keyword>
<evidence type="ECO:0000256" key="1">
    <source>
        <dbReference type="SAM" id="MobiDB-lite"/>
    </source>
</evidence>
<feature type="domain" description="CWH43-like N-terminal" evidence="3">
    <location>
        <begin position="14"/>
        <end position="226"/>
    </location>
</feature>
<organism evidence="7 8">
    <name type="scientific">Puccinia coronata f. sp. avenae</name>
    <dbReference type="NCBI Taxonomy" id="200324"/>
    <lineage>
        <taxon>Eukaryota</taxon>
        <taxon>Fungi</taxon>
        <taxon>Dikarya</taxon>
        <taxon>Basidiomycota</taxon>
        <taxon>Pucciniomycotina</taxon>
        <taxon>Pucciniomycetes</taxon>
        <taxon>Pucciniales</taxon>
        <taxon>Pucciniaceae</taxon>
        <taxon>Puccinia</taxon>
    </lineage>
</organism>
<dbReference type="PANTHER" id="PTHR14859:SF1">
    <property type="entry name" value="PGAP2-INTERACTING PROTEIN"/>
    <property type="match status" value="1"/>
</dbReference>
<dbReference type="GO" id="GO:0006506">
    <property type="term" value="P:GPI anchor biosynthetic process"/>
    <property type="evidence" value="ECO:0007669"/>
    <property type="project" value="TreeGrafter"/>
</dbReference>
<feature type="transmembrane region" description="Helical" evidence="2">
    <location>
        <begin position="323"/>
        <end position="339"/>
    </location>
</feature>
<dbReference type="PANTHER" id="PTHR14859">
    <property type="entry name" value="CALCOFLUOR WHITE HYPERSENSITIVE PROTEIN PRECURSOR"/>
    <property type="match status" value="1"/>
</dbReference>
<dbReference type="Pfam" id="PF23021">
    <property type="entry name" value="6TM_2nd_PGAP2IP"/>
    <property type="match status" value="1"/>
</dbReference>
<dbReference type="FunFam" id="3.60.10.10:FF:000031">
    <property type="entry name" value="Calcofluor white hypersensitive protein"/>
    <property type="match status" value="1"/>
</dbReference>
<dbReference type="InterPro" id="IPR051916">
    <property type="entry name" value="GPI-anchor_lipid_remodeler"/>
</dbReference>
<gene>
    <name evidence="7" type="ORF">PCANC_05311</name>
</gene>
<evidence type="ECO:0000259" key="6">
    <source>
        <dbReference type="Pfam" id="PF23226"/>
    </source>
</evidence>
<dbReference type="Pfam" id="PF23022">
    <property type="entry name" value="6TM_1st_PGAP2IP"/>
    <property type="match status" value="1"/>
</dbReference>
<sequence>MRQGGTILTVNGSQVALVHTLFALGAFGGALLIGCYLHYKRIVKNEWYGYPQEWFPSVSATIGDFYPERPIFQILIAFNSGPRLLLVYLTYAFQTHFSTKASTTTSKFVALCGFLRTISCGGWVYVTSSDDHFWHDVMMIAYIVLTIPWQLGNVVLSPNTVLQNGNKYRRRFSALFFLSTIPLVYFFLQHKVKRVPGAYTYYAFIEWSLILYDVLYDSSTILDFAHFDFVVVASPKSKADVARNLVGGPGLPGLSRSNPPEKLRKIVSRPSGNKVSKESRTRDTMQFIAQVYFGFVFWTTLTAVGPVIFYFSVWSMGLDGQEVLLFATVAPFLLCSSLFRSFFRKALPILQFFSLLSIGSYLVDRELFYDDAVLRLQLTTIAVGLCTTLQTFKLFQSKLHSRLELEKCTMALGIGLVASVVLKYANYSLNPMWPIMRKNNGGFHRIGLILGILSSLCLPSDFAKYSPPDVEDSPVSSPVSKHSSRSSSPVCSSPSERSSDSAPETNLNSHGPAWWRAVLGFGGIIFIVHTLFTDSGTMIAWVWDGYPVTGPLPLEQGYWMILAMCIGLFLPLISDDDMLHHPRWLLVGCTSAFGLYSFHGWLGFACGLLLCIFCLSIFPRYLEDLVTSSQSGGWWKLAAGFGFGYLIYDVMELFHTFTVAYAFVPLAAAFRERTDAILLVTMTLISLGFFQPRPSDQPSQSFQHPKRTHSVKVAKILLGVLAFTSVMVMLKRTAFRADIQSYHPENRTFKAGIWTVHFGVDSGMWETQRRIKDIVEELELDVIGLLETDLQRIVMGNRDITQYISEELGMYVDIGPGPNKHTWGAVLLSKFPIINSTHHLLPSPHGELAPAIHATLDIWGTHVDVIVSHNGQEEDPIDRTLQSTKLAQIMRTAYPKPFVFLGYVVSQPHARRPAPYEILVEDGRMLDIEPSDTDRWCEYILFRGLKRLGYARVTRGSSPAVTDTELQVGMFQVPPGWVMVDPDRDSSGYERVSPDFIAPASRFSAKVGSDEGFKGHRYHVLREQFGTDVVYYRM</sequence>
<feature type="transmembrane region" description="Helical" evidence="2">
    <location>
        <begin position="638"/>
        <end position="664"/>
    </location>
</feature>
<feature type="domain" description="PGAP2IP second transmembrane" evidence="4">
    <location>
        <begin position="512"/>
        <end position="696"/>
    </location>
</feature>
<dbReference type="GO" id="GO:0005783">
    <property type="term" value="C:endoplasmic reticulum"/>
    <property type="evidence" value="ECO:0007669"/>
    <property type="project" value="TreeGrafter"/>
</dbReference>
<dbReference type="InterPro" id="IPR053912">
    <property type="entry name" value="PGAP2IP_TM_1nd"/>
</dbReference>
<feature type="transmembrane region" description="Helical" evidence="2">
    <location>
        <begin position="287"/>
        <end position="311"/>
    </location>
</feature>
<dbReference type="InterPro" id="IPR019402">
    <property type="entry name" value="CWH43_N"/>
</dbReference>
<evidence type="ECO:0008006" key="9">
    <source>
        <dbReference type="Google" id="ProtNLM"/>
    </source>
</evidence>
<feature type="compositionally biased region" description="Low complexity" evidence="1">
    <location>
        <begin position="473"/>
        <end position="503"/>
    </location>
</feature>
<proteinExistence type="predicted"/>
<dbReference type="GO" id="GO:0031505">
    <property type="term" value="P:fungal-type cell wall organization"/>
    <property type="evidence" value="ECO:0007669"/>
    <property type="project" value="TreeGrafter"/>
</dbReference>
<protein>
    <recommendedName>
        <fullName evidence="9">Calcofluor white hypersensitive protein</fullName>
    </recommendedName>
</protein>
<evidence type="ECO:0000259" key="3">
    <source>
        <dbReference type="Pfam" id="PF10277"/>
    </source>
</evidence>
<feature type="domain" description="PGAP2IP first transmembrane" evidence="5">
    <location>
        <begin position="295"/>
        <end position="456"/>
    </location>
</feature>
<feature type="region of interest" description="Disordered" evidence="1">
    <location>
        <begin position="469"/>
        <end position="508"/>
    </location>
</feature>
<name>A0A2N5VYQ4_9BASI</name>
<evidence type="ECO:0000313" key="7">
    <source>
        <dbReference type="EMBL" id="PLW55129.1"/>
    </source>
</evidence>
<accession>A0A2N5VYQ4</accession>
<reference evidence="7 8" key="1">
    <citation type="submission" date="2017-11" db="EMBL/GenBank/DDBJ databases">
        <title>De novo assembly and phasing of dikaryotic genomes from two isolates of Puccinia coronata f. sp. avenae, the causal agent of oat crown rust.</title>
        <authorList>
            <person name="Miller M.E."/>
            <person name="Zhang Y."/>
            <person name="Omidvar V."/>
            <person name="Sperschneider J."/>
            <person name="Schwessinger B."/>
            <person name="Raley C."/>
            <person name="Palmer J.M."/>
            <person name="Garnica D."/>
            <person name="Upadhyaya N."/>
            <person name="Rathjen J."/>
            <person name="Taylor J.M."/>
            <person name="Park R.F."/>
            <person name="Dodds P.N."/>
            <person name="Hirsch C.D."/>
            <person name="Kianian S.F."/>
            <person name="Figueroa M."/>
        </authorList>
    </citation>
    <scope>NUCLEOTIDE SEQUENCE [LARGE SCALE GENOMIC DNA]</scope>
    <source>
        <strain evidence="7">12NC29</strain>
    </source>
</reference>
<dbReference type="GO" id="GO:0016020">
    <property type="term" value="C:membrane"/>
    <property type="evidence" value="ECO:0007669"/>
    <property type="project" value="GOC"/>
</dbReference>
<feature type="transmembrane region" description="Helical" evidence="2">
    <location>
        <begin position="16"/>
        <end position="39"/>
    </location>
</feature>
<dbReference type="InterPro" id="IPR036691">
    <property type="entry name" value="Endo/exonu/phosph_ase_sf"/>
</dbReference>
<feature type="transmembrane region" description="Helical" evidence="2">
    <location>
        <begin position="713"/>
        <end position="730"/>
    </location>
</feature>